<evidence type="ECO:0008006" key="2">
    <source>
        <dbReference type="Google" id="ProtNLM"/>
    </source>
</evidence>
<protein>
    <recommendedName>
        <fullName evidence="2">CC domain-containing protein</fullName>
    </recommendedName>
</protein>
<dbReference type="AlphaFoldDB" id="A0A6C0ERV2"/>
<accession>A0A6C0ERV2</accession>
<name>A0A6C0ERV2_9ZZZZ</name>
<sequence length="133" mass="14051">MTFVTVQEQSANCSQTAFGCCPDGINSKMNFYGTNCPGYKPAPGYYPIPVQNVHPYPYPEPIPGPGPSPPKPIGGCSGTQYGCCPNNITPKINQQGSNCLIQRPIGGCAGTQYGCCPNNLTPKINFQGSNCNV</sequence>
<proteinExistence type="predicted"/>
<dbReference type="EMBL" id="MN738915">
    <property type="protein sequence ID" value="QHT31020.1"/>
    <property type="molecule type" value="Genomic_DNA"/>
</dbReference>
<organism evidence="1">
    <name type="scientific">viral metagenome</name>
    <dbReference type="NCBI Taxonomy" id="1070528"/>
    <lineage>
        <taxon>unclassified sequences</taxon>
        <taxon>metagenomes</taxon>
        <taxon>organismal metagenomes</taxon>
    </lineage>
</organism>
<reference evidence="1" key="1">
    <citation type="journal article" date="2020" name="Nature">
        <title>Giant virus diversity and host interactions through global metagenomics.</title>
        <authorList>
            <person name="Schulz F."/>
            <person name="Roux S."/>
            <person name="Paez-Espino D."/>
            <person name="Jungbluth S."/>
            <person name="Walsh D.A."/>
            <person name="Denef V.J."/>
            <person name="McMahon K.D."/>
            <person name="Konstantinidis K.T."/>
            <person name="Eloe-Fadrosh E.A."/>
            <person name="Kyrpides N.C."/>
            <person name="Woyke T."/>
        </authorList>
    </citation>
    <scope>NUCLEOTIDE SEQUENCE</scope>
    <source>
        <strain evidence="1">GVMAG-M-3300009155-2</strain>
    </source>
</reference>
<evidence type="ECO:0000313" key="1">
    <source>
        <dbReference type="EMBL" id="QHT31020.1"/>
    </source>
</evidence>